<keyword evidence="3" id="KW-0808">Transferase</keyword>
<dbReference type="CDD" id="cd03808">
    <property type="entry name" value="GT4_CapM-like"/>
    <property type="match status" value="1"/>
</dbReference>
<evidence type="ECO:0000313" key="4">
    <source>
        <dbReference type="Proteomes" id="UP000252378"/>
    </source>
</evidence>
<dbReference type="Pfam" id="PF00534">
    <property type="entry name" value="Glycos_transf_1"/>
    <property type="match status" value="1"/>
</dbReference>
<protein>
    <submittedName>
        <fullName evidence="3">Glycosyltransferase family 1 protein</fullName>
    </submittedName>
</protein>
<dbReference type="EMBL" id="PXUP01000005">
    <property type="protein sequence ID" value="RCH47155.1"/>
    <property type="molecule type" value="Genomic_DNA"/>
</dbReference>
<organism evidence="3 4">
    <name type="scientific">Faecalibacterium prausnitzii</name>
    <dbReference type="NCBI Taxonomy" id="853"/>
    <lineage>
        <taxon>Bacteria</taxon>
        <taxon>Bacillati</taxon>
        <taxon>Bacillota</taxon>
        <taxon>Clostridia</taxon>
        <taxon>Eubacteriales</taxon>
        <taxon>Oscillospiraceae</taxon>
        <taxon>Faecalibacterium</taxon>
    </lineage>
</organism>
<proteinExistence type="predicted"/>
<reference evidence="3 4" key="1">
    <citation type="submission" date="2018-03" db="EMBL/GenBank/DDBJ databases">
        <title>Complete genome sequencing of Faecalibacterium prausnitzii strains isolated from the human gut.</title>
        <authorList>
            <person name="Fitzgerald B.C."/>
            <person name="Shkoporov A.N."/>
            <person name="Ross P.R."/>
            <person name="Hill C."/>
        </authorList>
    </citation>
    <scope>NUCLEOTIDE SEQUENCE [LARGE SCALE GENOMIC DNA]</scope>
    <source>
        <strain evidence="3 4">ATCC 27768</strain>
    </source>
</reference>
<feature type="domain" description="Glycosyltransferase subfamily 4-like N-terminal" evidence="2">
    <location>
        <begin position="17"/>
        <end position="153"/>
    </location>
</feature>
<dbReference type="Proteomes" id="UP000252378">
    <property type="component" value="Unassembled WGS sequence"/>
</dbReference>
<name>A0A367GAP8_9FIRM</name>
<dbReference type="InterPro" id="IPR028098">
    <property type="entry name" value="Glyco_trans_4-like_N"/>
</dbReference>
<dbReference type="SUPFAM" id="SSF53756">
    <property type="entry name" value="UDP-Glycosyltransferase/glycogen phosphorylase"/>
    <property type="match status" value="1"/>
</dbReference>
<comment type="caution">
    <text evidence="3">The sequence shown here is derived from an EMBL/GenBank/DDBJ whole genome shotgun (WGS) entry which is preliminary data.</text>
</comment>
<gene>
    <name evidence="3" type="ORF">C7J97_05065</name>
</gene>
<feature type="domain" description="Glycosyl transferase family 1" evidence="1">
    <location>
        <begin position="201"/>
        <end position="358"/>
    </location>
</feature>
<sequence>MKLLYVTSQSGRRINGFMRSAIIAARQLNIDFTIVSNMDHADKQLYEEDCKTYGIKAEHIDCDRNPLAKKNYTLAKKQLLDLMKREKYDVVHCNTPIGGVLGRICANKAKIPYVIYEAHGFHFWTGAPIKNWICYYPIERYMAHFTDMLITINDADYVQAKKFRLKKNGRVEKVPGVGVDLSKFDKEQRKTEKGEEIRLSLRKTWNIDPSAFVFVSVGELNDNKNQEVAIRALAKANDLNFYYLICGEGENRKYLVELAEQLGVGKQVKLLGFQSNIPEVLLACDCFVFTSFREGLPGALMEAMASGLPCIASKIRGCTDLLGDSDYLFDPKNADELADKMRSIVDKGERLREVTRNSNNVVNFDLDHAIQSLKKLYKSVEDR</sequence>
<evidence type="ECO:0000259" key="2">
    <source>
        <dbReference type="Pfam" id="PF13477"/>
    </source>
</evidence>
<dbReference type="InterPro" id="IPR050194">
    <property type="entry name" value="Glycosyltransferase_grp1"/>
</dbReference>
<dbReference type="AlphaFoldDB" id="A0A367GAP8"/>
<dbReference type="Pfam" id="PF13477">
    <property type="entry name" value="Glyco_trans_4_2"/>
    <property type="match status" value="1"/>
</dbReference>
<dbReference type="InterPro" id="IPR001296">
    <property type="entry name" value="Glyco_trans_1"/>
</dbReference>
<dbReference type="PANTHER" id="PTHR45947:SF3">
    <property type="entry name" value="SULFOQUINOVOSYL TRANSFERASE SQD2"/>
    <property type="match status" value="1"/>
</dbReference>
<evidence type="ECO:0000313" key="3">
    <source>
        <dbReference type="EMBL" id="RCH47155.1"/>
    </source>
</evidence>
<dbReference type="GO" id="GO:0016757">
    <property type="term" value="F:glycosyltransferase activity"/>
    <property type="evidence" value="ECO:0007669"/>
    <property type="project" value="InterPro"/>
</dbReference>
<evidence type="ECO:0000259" key="1">
    <source>
        <dbReference type="Pfam" id="PF00534"/>
    </source>
</evidence>
<accession>A0A367GAP8</accession>
<dbReference type="RefSeq" id="WP_113992181.1">
    <property type="nucleotide sequence ID" value="NZ_JAWHPP010000003.1"/>
</dbReference>
<dbReference type="PANTHER" id="PTHR45947">
    <property type="entry name" value="SULFOQUINOVOSYL TRANSFERASE SQD2"/>
    <property type="match status" value="1"/>
</dbReference>
<dbReference type="Gene3D" id="3.40.50.2000">
    <property type="entry name" value="Glycogen Phosphorylase B"/>
    <property type="match status" value="2"/>
</dbReference>